<dbReference type="AlphaFoldDB" id="A0A0E0L3T6"/>
<reference evidence="3" key="2">
    <citation type="submission" date="2018-05" db="EMBL/GenBank/DDBJ databases">
        <title>OpunRS2 (Oryza punctata Reference Sequence Version 2).</title>
        <authorList>
            <person name="Zhang J."/>
            <person name="Kudrna D."/>
            <person name="Lee S."/>
            <person name="Talag J."/>
            <person name="Welchert J."/>
            <person name="Wing R.A."/>
        </authorList>
    </citation>
    <scope>NUCLEOTIDE SEQUENCE [LARGE SCALE GENOMIC DNA]</scope>
</reference>
<dbReference type="EnsemblPlants" id="OPUNC05G17910.1">
    <property type="protein sequence ID" value="OPUNC05G17910.1"/>
    <property type="gene ID" value="OPUNC05G17910"/>
</dbReference>
<feature type="region of interest" description="Disordered" evidence="1">
    <location>
        <begin position="109"/>
        <end position="144"/>
    </location>
</feature>
<evidence type="ECO:0000313" key="4">
    <source>
        <dbReference type="Proteomes" id="UP000026962"/>
    </source>
</evidence>
<feature type="transmembrane region" description="Helical" evidence="2">
    <location>
        <begin position="17"/>
        <end position="34"/>
    </location>
</feature>
<keyword evidence="2" id="KW-0472">Membrane</keyword>
<name>A0A0E0L3T6_ORYPU</name>
<accession>A0A0E0L3T6</accession>
<keyword evidence="2" id="KW-0812">Transmembrane</keyword>
<organism evidence="3">
    <name type="scientific">Oryza punctata</name>
    <name type="common">Red rice</name>
    <dbReference type="NCBI Taxonomy" id="4537"/>
    <lineage>
        <taxon>Eukaryota</taxon>
        <taxon>Viridiplantae</taxon>
        <taxon>Streptophyta</taxon>
        <taxon>Embryophyta</taxon>
        <taxon>Tracheophyta</taxon>
        <taxon>Spermatophyta</taxon>
        <taxon>Magnoliopsida</taxon>
        <taxon>Liliopsida</taxon>
        <taxon>Poales</taxon>
        <taxon>Poaceae</taxon>
        <taxon>BOP clade</taxon>
        <taxon>Oryzoideae</taxon>
        <taxon>Oryzeae</taxon>
        <taxon>Oryzinae</taxon>
        <taxon>Oryza</taxon>
    </lineage>
</organism>
<reference evidence="3" key="1">
    <citation type="submission" date="2015-04" db="UniProtKB">
        <authorList>
            <consortium name="EnsemblPlants"/>
        </authorList>
    </citation>
    <scope>IDENTIFICATION</scope>
</reference>
<feature type="region of interest" description="Disordered" evidence="1">
    <location>
        <begin position="50"/>
        <end position="71"/>
    </location>
</feature>
<evidence type="ECO:0000313" key="3">
    <source>
        <dbReference type="EnsemblPlants" id="OPUNC05G17910.1"/>
    </source>
</evidence>
<evidence type="ECO:0000256" key="2">
    <source>
        <dbReference type="SAM" id="Phobius"/>
    </source>
</evidence>
<feature type="compositionally biased region" description="Low complexity" evidence="1">
    <location>
        <begin position="59"/>
        <end position="69"/>
    </location>
</feature>
<protein>
    <submittedName>
        <fullName evidence="3">Uncharacterized protein</fullName>
    </submittedName>
</protein>
<evidence type="ECO:0000256" key="1">
    <source>
        <dbReference type="SAM" id="MobiDB-lite"/>
    </source>
</evidence>
<proteinExistence type="predicted"/>
<dbReference type="Proteomes" id="UP000026962">
    <property type="component" value="Chromosome 5"/>
</dbReference>
<sequence length="261" mass="27255">MTGRGAPAIPIYEAEHLLLFSILFTLLGVIGALGDRDSFIDDQPPTGLDKAVIAPGKGSRSSTSSSPSSLNIETGVPISEIKSLILFNVYAIIATPIAGSSAATPLPHLPSAVSPTSPTNKSKRPWSLSLQQPPSPARRGSRRTRIGHARLAVGVHGGEVGEDVGLAVERGGERAAEAVARHEDASVGVLLLLVADHVPELVVGDDLAGERGVGGRFAREGVGGVLAVHILEAEHLEEWRPYPAMTGLVFSCSIQEHGMIL</sequence>
<keyword evidence="2" id="KW-1133">Transmembrane helix</keyword>
<dbReference type="STRING" id="4537.A0A0E0L3T6"/>
<dbReference type="Gramene" id="OPUNC05G17910.1">
    <property type="protein sequence ID" value="OPUNC05G17910.1"/>
    <property type="gene ID" value="OPUNC05G17910"/>
</dbReference>
<keyword evidence="4" id="KW-1185">Reference proteome</keyword>
<dbReference type="HOGENOM" id="CLU_1067057_0_0_1"/>